<dbReference type="PANTHER" id="PTHR33516:SF2">
    <property type="entry name" value="LEXA REPRESSOR-RELATED"/>
    <property type="match status" value="1"/>
</dbReference>
<gene>
    <name evidence="2" type="ORF">GYM71_06505</name>
</gene>
<feature type="domain" description="HTH cro/C1-type" evidence="1">
    <location>
        <begin position="7"/>
        <end position="59"/>
    </location>
</feature>
<dbReference type="SUPFAM" id="SSF47413">
    <property type="entry name" value="lambda repressor-like DNA-binding domains"/>
    <property type="match status" value="1"/>
</dbReference>
<dbReference type="EMBL" id="CP048268">
    <property type="protein sequence ID" value="QYN53091.1"/>
    <property type="molecule type" value="Genomic_DNA"/>
</dbReference>
<dbReference type="InterPro" id="IPR015927">
    <property type="entry name" value="Peptidase_S24_S26A/B/C"/>
</dbReference>
<dbReference type="CDD" id="cd06529">
    <property type="entry name" value="S24_LexA-like"/>
    <property type="match status" value="1"/>
</dbReference>
<dbReference type="SUPFAM" id="SSF51306">
    <property type="entry name" value="LexA/Signal peptidase"/>
    <property type="match status" value="1"/>
</dbReference>
<proteinExistence type="predicted"/>
<dbReference type="PROSITE" id="PS50943">
    <property type="entry name" value="HTH_CROC1"/>
    <property type="match status" value="1"/>
</dbReference>
<dbReference type="RefSeq" id="WP_220219891.1">
    <property type="nucleotide sequence ID" value="NZ_CP048268.1"/>
</dbReference>
<dbReference type="InterPro" id="IPR050077">
    <property type="entry name" value="LexA_repressor"/>
</dbReference>
<dbReference type="Pfam" id="PF00717">
    <property type="entry name" value="Peptidase_S24"/>
    <property type="match status" value="1"/>
</dbReference>
<dbReference type="InterPro" id="IPR039418">
    <property type="entry name" value="LexA-like"/>
</dbReference>
<accession>A0ABX8W5Q1</accession>
<reference evidence="2 3" key="1">
    <citation type="submission" date="2020-01" db="EMBL/GenBank/DDBJ databases">
        <title>Vast differences in strain-level diversity in the gut microbiota of two closely related honey bee species.</title>
        <authorList>
            <person name="Ellegaard K.M."/>
            <person name="Suenami S."/>
            <person name="Miyazaki R."/>
            <person name="Engel P."/>
        </authorList>
    </citation>
    <scope>NUCLEOTIDE SEQUENCE [LARGE SCALE GENOMIC DNA]</scope>
    <source>
        <strain evidence="2 3">ESL0416</strain>
    </source>
</reference>
<sequence>MTAFDNIKKIANEHGLSLIEVNDKAGLGTRTIYRWKYNEPTLENLKKVAKVLHVTVNDLLTDHTNKINSTINSAHKAKFHFDQARDKSTQIVHQYPQGGSPLQPLNDDDIEKIKKLEPHNYQIRVPILGKIACGEPIFAEENIVGYRDLTFDHEPDGTLFLLKCQGHSMEPLIPDGSLVTIRRQLMVENGELAAVLIGDEATIKRVKFNKGNIILIPENKDYEPIILDEKNPGTIIGKVIHVDYDIS</sequence>
<dbReference type="CDD" id="cd00093">
    <property type="entry name" value="HTH_XRE"/>
    <property type="match status" value="1"/>
</dbReference>
<dbReference type="Gene3D" id="2.10.109.10">
    <property type="entry name" value="Umud Fragment, subunit A"/>
    <property type="match status" value="1"/>
</dbReference>
<keyword evidence="3" id="KW-1185">Reference proteome</keyword>
<name>A0ABX8W5Q1_9LACO</name>
<evidence type="ECO:0000313" key="3">
    <source>
        <dbReference type="Proteomes" id="UP000826550"/>
    </source>
</evidence>
<dbReference type="Gene3D" id="1.10.260.40">
    <property type="entry name" value="lambda repressor-like DNA-binding domains"/>
    <property type="match status" value="1"/>
</dbReference>
<dbReference type="InterPro" id="IPR036286">
    <property type="entry name" value="LexA/Signal_pep-like_sf"/>
</dbReference>
<dbReference type="InterPro" id="IPR010982">
    <property type="entry name" value="Lambda_DNA-bd_dom_sf"/>
</dbReference>
<dbReference type="InterPro" id="IPR001387">
    <property type="entry name" value="Cro/C1-type_HTH"/>
</dbReference>
<dbReference type="Pfam" id="PF13443">
    <property type="entry name" value="HTH_26"/>
    <property type="match status" value="1"/>
</dbReference>
<evidence type="ECO:0000259" key="1">
    <source>
        <dbReference type="PROSITE" id="PS50943"/>
    </source>
</evidence>
<protein>
    <submittedName>
        <fullName evidence="2">Helix-turn-helix domain-containing protein</fullName>
    </submittedName>
</protein>
<organism evidence="2 3">
    <name type="scientific">Lactobacillus panisapium</name>
    <dbReference type="NCBI Taxonomy" id="2012495"/>
    <lineage>
        <taxon>Bacteria</taxon>
        <taxon>Bacillati</taxon>
        <taxon>Bacillota</taxon>
        <taxon>Bacilli</taxon>
        <taxon>Lactobacillales</taxon>
        <taxon>Lactobacillaceae</taxon>
        <taxon>Lactobacillus</taxon>
    </lineage>
</organism>
<dbReference type="Proteomes" id="UP000826550">
    <property type="component" value="Chromosome"/>
</dbReference>
<dbReference type="PANTHER" id="PTHR33516">
    <property type="entry name" value="LEXA REPRESSOR"/>
    <property type="match status" value="1"/>
</dbReference>
<evidence type="ECO:0000313" key="2">
    <source>
        <dbReference type="EMBL" id="QYN53091.1"/>
    </source>
</evidence>
<dbReference type="SMART" id="SM00530">
    <property type="entry name" value="HTH_XRE"/>
    <property type="match status" value="1"/>
</dbReference>